<dbReference type="AlphaFoldDB" id="A0AAV7G114"/>
<keyword evidence="3" id="KW-1185">Reference proteome</keyword>
<evidence type="ECO:0008006" key="4">
    <source>
        <dbReference type="Google" id="ProtNLM"/>
    </source>
</evidence>
<proteinExistence type="predicted"/>
<reference evidence="2 3" key="1">
    <citation type="journal article" date="2021" name="Hortic Res">
        <title>Chromosome-scale assembly of the Dendrobium chrysotoxum genome enhances the understanding of orchid evolution.</title>
        <authorList>
            <person name="Zhang Y."/>
            <person name="Zhang G.Q."/>
            <person name="Zhang D."/>
            <person name="Liu X.D."/>
            <person name="Xu X.Y."/>
            <person name="Sun W.H."/>
            <person name="Yu X."/>
            <person name="Zhu X."/>
            <person name="Wang Z.W."/>
            <person name="Zhao X."/>
            <person name="Zhong W.Y."/>
            <person name="Chen H."/>
            <person name="Yin W.L."/>
            <person name="Huang T."/>
            <person name="Niu S.C."/>
            <person name="Liu Z.J."/>
        </authorList>
    </citation>
    <scope>NUCLEOTIDE SEQUENCE [LARGE SCALE GENOMIC DNA]</scope>
    <source>
        <strain evidence="2">Lindl</strain>
    </source>
</reference>
<feature type="compositionally biased region" description="Low complexity" evidence="1">
    <location>
        <begin position="144"/>
        <end position="161"/>
    </location>
</feature>
<sequence length="621" mass="70620">MLGLPNRGVKFVPGSDRISEKTFNDVRHGIEFLPVSTPLKDLVKNFIFYLLSNLFFLMANFKIPSTIPNVADKVDEFLTYSWPASITEFLLNEFNSIARKHSKGRSLATNIIASTIQPTKFPRGIPQGHQSSKLPNSFYAPRATSPVSSPIISTPPRTLTSQPTTHSRTSKKETSTAEVLDDDNIKSLHEACSKLIAQNKVLVKKITVVETTSSLLKRHVQYLEHVVFELRDEKNMKIKRMEDFLLLRFPAVYTVYQKGKSGESSSRTNTENIVVTPSTGIALKEVTQQKSTDEAQGVIDMTVKEKMKDEKEAEEEFASSSHTGIARRVQRQVGRKRKLVESPFTTGVAKKKTNAPLNKKPSRADIVIQSTQTNKGTNENVALTALDIVEVASEARIEPRPAELVIDYAGRYNEVLLGIAWYSSRLLGNTRYYAVLSRSYWQYRGITWYLVRKLSLILRNYSVLPRNTEELLSNTEEILSITRYVVSGDVIIYRSQIDELLKSEYLDTNHVDIFGNFLVEKRKVKIIFCLPQAYNAYKVDTIGHVLHITKESVSASNFMLVPIIEQSHWTLLMGNLKIKFWDFYDSLPKKTQRAVVPQVISHLYDELSKSFKMNIREWPVQ</sequence>
<accession>A0AAV7G114</accession>
<evidence type="ECO:0000256" key="1">
    <source>
        <dbReference type="SAM" id="MobiDB-lite"/>
    </source>
</evidence>
<gene>
    <name evidence="2" type="ORF">IEQ34_020065</name>
</gene>
<dbReference type="SUPFAM" id="SSF54001">
    <property type="entry name" value="Cysteine proteinases"/>
    <property type="match status" value="1"/>
</dbReference>
<feature type="region of interest" description="Disordered" evidence="1">
    <location>
        <begin position="144"/>
        <end position="178"/>
    </location>
</feature>
<dbReference type="EMBL" id="JAGFBR010000018">
    <property type="protein sequence ID" value="KAH0449373.1"/>
    <property type="molecule type" value="Genomic_DNA"/>
</dbReference>
<organism evidence="2 3">
    <name type="scientific">Dendrobium chrysotoxum</name>
    <name type="common">Orchid</name>
    <dbReference type="NCBI Taxonomy" id="161865"/>
    <lineage>
        <taxon>Eukaryota</taxon>
        <taxon>Viridiplantae</taxon>
        <taxon>Streptophyta</taxon>
        <taxon>Embryophyta</taxon>
        <taxon>Tracheophyta</taxon>
        <taxon>Spermatophyta</taxon>
        <taxon>Magnoliopsida</taxon>
        <taxon>Liliopsida</taxon>
        <taxon>Asparagales</taxon>
        <taxon>Orchidaceae</taxon>
        <taxon>Epidendroideae</taxon>
        <taxon>Malaxideae</taxon>
        <taxon>Dendrobiinae</taxon>
        <taxon>Dendrobium</taxon>
    </lineage>
</organism>
<dbReference type="Gene3D" id="3.40.395.10">
    <property type="entry name" value="Adenoviral Proteinase, Chain A"/>
    <property type="match status" value="1"/>
</dbReference>
<dbReference type="InterPro" id="IPR038765">
    <property type="entry name" value="Papain-like_cys_pep_sf"/>
</dbReference>
<evidence type="ECO:0000313" key="2">
    <source>
        <dbReference type="EMBL" id="KAH0449373.1"/>
    </source>
</evidence>
<name>A0AAV7G114_DENCH</name>
<evidence type="ECO:0000313" key="3">
    <source>
        <dbReference type="Proteomes" id="UP000775213"/>
    </source>
</evidence>
<protein>
    <recommendedName>
        <fullName evidence="4">Ubiquitin-like protease family profile domain-containing protein</fullName>
    </recommendedName>
</protein>
<comment type="caution">
    <text evidence="2">The sequence shown here is derived from an EMBL/GenBank/DDBJ whole genome shotgun (WGS) entry which is preliminary data.</text>
</comment>
<dbReference type="Proteomes" id="UP000775213">
    <property type="component" value="Unassembled WGS sequence"/>
</dbReference>
<feature type="region of interest" description="Disordered" evidence="1">
    <location>
        <begin position="312"/>
        <end position="333"/>
    </location>
</feature>